<reference evidence="1" key="1">
    <citation type="submission" date="2016-12" db="EMBL/GenBank/DDBJ databases">
        <title>Mouse lemur reference genome and diversity panel.</title>
        <authorList>
            <person name="Harris R."/>
            <person name="Larsen P."/>
            <person name="Liu Y."/>
            <person name="Hughes D.S."/>
            <person name="Murali S."/>
            <person name="Raveendran M."/>
            <person name="Korchina V."/>
            <person name="Wang M."/>
            <person name="Jhangiani S."/>
            <person name="Bandaranaike D."/>
            <person name="Bellair M."/>
            <person name="Blankenburg K."/>
            <person name="Chao H."/>
            <person name="Dahdouli M."/>
            <person name="Dinh H."/>
            <person name="Doddapaneni H."/>
            <person name="English A."/>
            <person name="Firestine M."/>
            <person name="Gnanaolivu R."/>
            <person name="Gross S."/>
            <person name="Hernandez B."/>
            <person name="Javaid M."/>
            <person name="Jayaseelan J."/>
            <person name="Jones J."/>
            <person name="Khan Z."/>
            <person name="Kovar C."/>
            <person name="Kurapati P."/>
            <person name="Le B."/>
            <person name="Lee S."/>
            <person name="Li M."/>
            <person name="Mathew T."/>
            <person name="Narasimhan A."/>
            <person name="Ngo D."/>
            <person name="Nguyen L."/>
            <person name="Okwuonu G."/>
            <person name="Ongeri F."/>
            <person name="Osuji N."/>
            <person name="Pu L.-L."/>
            <person name="Puazo M."/>
            <person name="Quiroz J."/>
            <person name="Raj R."/>
            <person name="Rajbhandari K."/>
            <person name="Reid J.G."/>
            <person name="Santibanez J."/>
            <person name="Sexton D."/>
            <person name="Skinner E."/>
            <person name="Vee V."/>
            <person name="Weissenberger G."/>
            <person name="Wu Y."/>
            <person name="Xin Y."/>
            <person name="Han Y."/>
            <person name="Campbell C."/>
            <person name="Brown A."/>
            <person name="Sullivan B."/>
            <person name="Shelton J."/>
            <person name="Brown S."/>
            <person name="Dudchenko O."/>
            <person name="Machol I."/>
            <person name="Durand N."/>
            <person name="Shamim M."/>
            <person name="Lieberman A."/>
            <person name="Muzny D.M."/>
            <person name="Richards S."/>
            <person name="Yoder A."/>
            <person name="Worley K.C."/>
            <person name="Rogers J."/>
            <person name="Gibbs R.A."/>
        </authorList>
    </citation>
    <scope>NUCLEOTIDE SEQUENCE [LARGE SCALE GENOMIC DNA]</scope>
</reference>
<reference evidence="1" key="3">
    <citation type="submission" date="2025-09" db="UniProtKB">
        <authorList>
            <consortium name="Ensembl"/>
        </authorList>
    </citation>
    <scope>IDENTIFICATION</scope>
</reference>
<protein>
    <submittedName>
        <fullName evidence="1">Uncharacterized protein</fullName>
    </submittedName>
</protein>
<evidence type="ECO:0000313" key="2">
    <source>
        <dbReference type="Proteomes" id="UP000694394"/>
    </source>
</evidence>
<proteinExistence type="predicted"/>
<reference evidence="1" key="2">
    <citation type="submission" date="2025-08" db="UniProtKB">
        <authorList>
            <consortium name="Ensembl"/>
        </authorList>
    </citation>
    <scope>IDENTIFICATION</scope>
</reference>
<dbReference type="AlphaFoldDB" id="A0A8C5YAM0"/>
<dbReference type="Ensembl" id="ENSMICT00000069815.1">
    <property type="protein sequence ID" value="ENSMICP00000047782.1"/>
    <property type="gene ID" value="ENSMICG00000046016.1"/>
</dbReference>
<sequence length="71" mass="8119">MDIDTIKTLPPFYLPTLSLIMRHHISSHSLGQQSHCPLSWMPSHVYLLVGDCEDPRMQYSWPRGPLLAVGF</sequence>
<keyword evidence="2" id="KW-1185">Reference proteome</keyword>
<accession>A0A8C5YAM0</accession>
<name>A0A8C5YAM0_MICMU</name>
<evidence type="ECO:0000313" key="1">
    <source>
        <dbReference type="Ensembl" id="ENSMICP00000047782.1"/>
    </source>
</evidence>
<dbReference type="Proteomes" id="UP000694394">
    <property type="component" value="Chromosome 3"/>
</dbReference>
<dbReference type="GeneTree" id="ENSGT00390000003360"/>
<dbReference type="EMBL" id="ABDC03004360">
    <property type="status" value="NOT_ANNOTATED_CDS"/>
    <property type="molecule type" value="Genomic_DNA"/>
</dbReference>
<organism evidence="1 2">
    <name type="scientific">Microcebus murinus</name>
    <name type="common">Gray mouse lemur</name>
    <name type="synonym">Lemur murinus</name>
    <dbReference type="NCBI Taxonomy" id="30608"/>
    <lineage>
        <taxon>Eukaryota</taxon>
        <taxon>Metazoa</taxon>
        <taxon>Chordata</taxon>
        <taxon>Craniata</taxon>
        <taxon>Vertebrata</taxon>
        <taxon>Euteleostomi</taxon>
        <taxon>Mammalia</taxon>
        <taxon>Eutheria</taxon>
        <taxon>Euarchontoglires</taxon>
        <taxon>Primates</taxon>
        <taxon>Strepsirrhini</taxon>
        <taxon>Lemuriformes</taxon>
        <taxon>Cheirogaleidae</taxon>
        <taxon>Microcebus</taxon>
    </lineage>
</organism>